<organism evidence="2 3">
    <name type="scientific">Ambispora gerdemannii</name>
    <dbReference type="NCBI Taxonomy" id="144530"/>
    <lineage>
        <taxon>Eukaryota</taxon>
        <taxon>Fungi</taxon>
        <taxon>Fungi incertae sedis</taxon>
        <taxon>Mucoromycota</taxon>
        <taxon>Glomeromycotina</taxon>
        <taxon>Glomeromycetes</taxon>
        <taxon>Archaeosporales</taxon>
        <taxon>Ambisporaceae</taxon>
        <taxon>Ambispora</taxon>
    </lineage>
</organism>
<dbReference type="EMBL" id="CAJVPL010009833">
    <property type="protein sequence ID" value="CAG8679321.1"/>
    <property type="molecule type" value="Genomic_DNA"/>
</dbReference>
<dbReference type="Proteomes" id="UP000789831">
    <property type="component" value="Unassembled WGS sequence"/>
</dbReference>
<name>A0A9N9HEN1_9GLOM</name>
<sequence>HIRDEELSVPSSTSTPNSLSRTASPHPSSADEAVFMECIKTIEANLEDANIINKASDKEKNWWIYGNYKGIDEERLPLRLVENVTYRDYEKKSEIANAGQILGV</sequence>
<protein>
    <submittedName>
        <fullName evidence="2">7805_t:CDS:1</fullName>
    </submittedName>
</protein>
<reference evidence="2" key="1">
    <citation type="submission" date="2021-06" db="EMBL/GenBank/DDBJ databases">
        <authorList>
            <person name="Kallberg Y."/>
            <person name="Tangrot J."/>
            <person name="Rosling A."/>
        </authorList>
    </citation>
    <scope>NUCLEOTIDE SEQUENCE</scope>
    <source>
        <strain evidence="2">MT106</strain>
    </source>
</reference>
<evidence type="ECO:0000313" key="3">
    <source>
        <dbReference type="Proteomes" id="UP000789831"/>
    </source>
</evidence>
<evidence type="ECO:0000313" key="2">
    <source>
        <dbReference type="EMBL" id="CAG8679321.1"/>
    </source>
</evidence>
<feature type="non-terminal residue" evidence="2">
    <location>
        <position position="1"/>
    </location>
</feature>
<dbReference type="AlphaFoldDB" id="A0A9N9HEN1"/>
<feature type="compositionally biased region" description="Polar residues" evidence="1">
    <location>
        <begin position="9"/>
        <end position="27"/>
    </location>
</feature>
<proteinExistence type="predicted"/>
<keyword evidence="3" id="KW-1185">Reference proteome</keyword>
<feature type="region of interest" description="Disordered" evidence="1">
    <location>
        <begin position="1"/>
        <end position="30"/>
    </location>
</feature>
<evidence type="ECO:0000256" key="1">
    <source>
        <dbReference type="SAM" id="MobiDB-lite"/>
    </source>
</evidence>
<dbReference type="OrthoDB" id="2441314at2759"/>
<comment type="caution">
    <text evidence="2">The sequence shown here is derived from an EMBL/GenBank/DDBJ whole genome shotgun (WGS) entry which is preliminary data.</text>
</comment>
<gene>
    <name evidence="2" type="ORF">AGERDE_LOCUS12600</name>
</gene>
<accession>A0A9N9HEN1</accession>